<organism evidence="4 5">
    <name type="scientific">Acetobacter thailandicus</name>
    <dbReference type="NCBI Taxonomy" id="1502842"/>
    <lineage>
        <taxon>Bacteria</taxon>
        <taxon>Pseudomonadati</taxon>
        <taxon>Pseudomonadota</taxon>
        <taxon>Alphaproteobacteria</taxon>
        <taxon>Acetobacterales</taxon>
        <taxon>Acetobacteraceae</taxon>
        <taxon>Acetobacter</taxon>
    </lineage>
</organism>
<evidence type="ECO:0000313" key="4">
    <source>
        <dbReference type="EMBL" id="MCX2564124.1"/>
    </source>
</evidence>
<dbReference type="EMBL" id="JAPIUZ010000004">
    <property type="protein sequence ID" value="MCX2564124.1"/>
    <property type="molecule type" value="Genomic_DNA"/>
</dbReference>
<dbReference type="PANTHER" id="PTHR34475">
    <property type="match status" value="1"/>
</dbReference>
<accession>A0ABT3QFR2</accession>
<dbReference type="Gene3D" id="1.10.260.40">
    <property type="entry name" value="lambda repressor-like DNA-binding domains"/>
    <property type="match status" value="1"/>
</dbReference>
<dbReference type="InterPro" id="IPR050400">
    <property type="entry name" value="Bact_Cytoskel_RodZ"/>
</dbReference>
<dbReference type="PANTHER" id="PTHR34475:SF1">
    <property type="entry name" value="CYTOSKELETON PROTEIN RODZ"/>
    <property type="match status" value="1"/>
</dbReference>
<feature type="region of interest" description="Disordered" evidence="1">
    <location>
        <begin position="175"/>
        <end position="245"/>
    </location>
</feature>
<dbReference type="RefSeq" id="WP_173559870.1">
    <property type="nucleotide sequence ID" value="NZ_JAPIUZ010000004.1"/>
</dbReference>
<evidence type="ECO:0000256" key="2">
    <source>
        <dbReference type="SAM" id="Phobius"/>
    </source>
</evidence>
<keyword evidence="5" id="KW-1185">Reference proteome</keyword>
<evidence type="ECO:0000313" key="5">
    <source>
        <dbReference type="Proteomes" id="UP001301152"/>
    </source>
</evidence>
<feature type="compositionally biased region" description="Polar residues" evidence="1">
    <location>
        <begin position="396"/>
        <end position="408"/>
    </location>
</feature>
<dbReference type="InterPro" id="IPR010982">
    <property type="entry name" value="Lambda_DNA-bd_dom_sf"/>
</dbReference>
<keyword evidence="2" id="KW-0812">Transmembrane</keyword>
<dbReference type="Pfam" id="PF13413">
    <property type="entry name" value="HTH_25"/>
    <property type="match status" value="1"/>
</dbReference>
<dbReference type="InterPro" id="IPR025194">
    <property type="entry name" value="RodZ-like_C"/>
</dbReference>
<evidence type="ECO:0000256" key="1">
    <source>
        <dbReference type="SAM" id="MobiDB-lite"/>
    </source>
</evidence>
<sequence length="439" mass="46434">MPDNDTDTGQGELPVVYHELPDVNSLRVGPALRKRREQLGWTLPQLSEWLRIRIIYLEAFEAERTQDLPAEVYALGFLKSYALALGFDVGHVVNCYKQERRSVVIRAPELTFPAPPPDRRIPPRVTVSLGIVVLIGAYIGWYHFMDHTPLMPEHVPPVAQVIPGEKVAHAPSPQVASLLPEPGSLPVIPAPPQADKNEAPPAATSAEPFDNSAAETSPQPGDVPPSVVPQGQNSPGAVQSPETLAVPEGSMEDLSVRATAASWIQVKDAQGHVVYDHIMQPGDVWSVPLQNGPYIMTTGNAGGIVLQAGNVTTLPLGKNGAVLRGLSLTPEAVRAAAAETDQASAGKAAVTAPASMGTAVPVPARQVAAPAARTEEEKADLSAPVFSPERAEEGVINNSAAPVASSPQMAVRPLRHSGSSEKTTADDLNAGQLSHIKEH</sequence>
<dbReference type="Proteomes" id="UP001301152">
    <property type="component" value="Unassembled WGS sequence"/>
</dbReference>
<evidence type="ECO:0000259" key="3">
    <source>
        <dbReference type="Pfam" id="PF13464"/>
    </source>
</evidence>
<feature type="domain" description="Cytoskeleton protein RodZ-like C-terminal" evidence="3">
    <location>
        <begin position="256"/>
        <end position="321"/>
    </location>
</feature>
<feature type="region of interest" description="Disordered" evidence="1">
    <location>
        <begin position="396"/>
        <end position="439"/>
    </location>
</feature>
<feature type="transmembrane region" description="Helical" evidence="2">
    <location>
        <begin position="125"/>
        <end position="144"/>
    </location>
</feature>
<name>A0ABT3QFR2_9PROT</name>
<proteinExistence type="predicted"/>
<protein>
    <submittedName>
        <fullName evidence="4">DUF4115 domain-containing protein</fullName>
    </submittedName>
</protein>
<gene>
    <name evidence="4" type="ORF">OQ497_09145</name>
</gene>
<keyword evidence="2" id="KW-0472">Membrane</keyword>
<comment type="caution">
    <text evidence="4">The sequence shown here is derived from an EMBL/GenBank/DDBJ whole genome shotgun (WGS) entry which is preliminary data.</text>
</comment>
<reference evidence="4 5" key="1">
    <citation type="submission" date="2022-11" db="EMBL/GenBank/DDBJ databases">
        <title>Genome sequencing of Acetobacter type strain.</title>
        <authorList>
            <person name="Heo J."/>
            <person name="Lee D."/>
            <person name="Han B.-H."/>
            <person name="Hong S.-B."/>
            <person name="Kwon S.-W."/>
        </authorList>
    </citation>
    <scope>NUCLEOTIDE SEQUENCE [LARGE SCALE GENOMIC DNA]</scope>
    <source>
        <strain evidence="4 5">KACC 21253</strain>
    </source>
</reference>
<dbReference type="Pfam" id="PF13464">
    <property type="entry name" value="RodZ_C"/>
    <property type="match status" value="1"/>
</dbReference>
<feature type="compositionally biased region" description="Polar residues" evidence="1">
    <location>
        <begin position="229"/>
        <end position="242"/>
    </location>
</feature>
<keyword evidence="2" id="KW-1133">Transmembrane helix</keyword>